<sequence length="421" mass="47391">MDAHAIWIKNLELHVAQLSTNVNPRQPGSLPSNTIQNPIIYGQYMAVTTRGGKQTIDLPMSYVVEDDMRKDEDVVEASEESVNNTVKEAEFSSIVPLMEGLEQLPGYVKFMKDIVTKKISVSFEDDDRIQHCTSIATRSIVQKKEDPGAFAIPCTIGLLGLDYPKPTMSRLLMVDRMVKSSIGILHDVLVKGESFIFSADFVILDCEVESVCEVQIEDQLAVETLATLITNFDSDGIEEYGSLVASLERKAYRSKLQKLELDMKHHESAPVKTSTEEASNLELKALPHHLRYVFLCKDHTFSMIIAADLNEQQVEGSVAEGIVEVHRISQKGKEVDRVKVEVIEMIPPPISVKGVRSLLGHAGFYQRFKDFSETVHPLCKLLEKERKFYFDESCLQAFGELKKMLVYVPILFHRIGVSNLR</sequence>
<accession>A0ABM1GTU5</accession>
<dbReference type="Proteomes" id="UP000694930">
    <property type="component" value="Chromosome 1"/>
</dbReference>
<reference evidence="2" key="2">
    <citation type="submission" date="2025-08" db="UniProtKB">
        <authorList>
            <consortium name="RefSeq"/>
        </authorList>
    </citation>
    <scope>IDENTIFICATION</scope>
</reference>
<name>A0ABM1GTU5_SOLPN</name>
<reference evidence="1" key="1">
    <citation type="journal article" date="2014" name="Nat. Genet.">
        <title>The genome of the stress-tolerant wild tomato species Solanum pennellii.</title>
        <authorList>
            <person name="Bolger A."/>
            <person name="Scossa F."/>
            <person name="Bolger M.E."/>
            <person name="Lanz C."/>
            <person name="Maumus F."/>
            <person name="Tohge T."/>
            <person name="Quesneville H."/>
            <person name="Alseekh S."/>
            <person name="Sorensen I."/>
            <person name="Lichtenstein G."/>
            <person name="Fich E.A."/>
            <person name="Conte M."/>
            <person name="Keller H."/>
            <person name="Schneeberger K."/>
            <person name="Schwacke R."/>
            <person name="Ofner I."/>
            <person name="Vrebalov J."/>
            <person name="Xu Y."/>
            <person name="Osorio S."/>
            <person name="Aflitos S.A."/>
            <person name="Schijlen E."/>
            <person name="Jimenez-Gomez J.M."/>
            <person name="Ryngajllo M."/>
            <person name="Kimura S."/>
            <person name="Kumar R."/>
            <person name="Koenig D."/>
            <person name="Headland L.R."/>
            <person name="Maloof J.N."/>
            <person name="Sinha N."/>
            <person name="van Ham R.C."/>
            <person name="Lankhorst R.K."/>
            <person name="Mao L."/>
            <person name="Vogel A."/>
            <person name="Arsova B."/>
            <person name="Panstruga R."/>
            <person name="Fei Z."/>
            <person name="Rose J.K."/>
            <person name="Zamir D."/>
            <person name="Carrari F."/>
            <person name="Giovannoni J.J."/>
            <person name="Weigel D."/>
            <person name="Usadel B."/>
            <person name="Fernie A.R."/>
        </authorList>
    </citation>
    <scope>NUCLEOTIDE SEQUENCE [LARGE SCALE GENOMIC DNA]</scope>
    <source>
        <strain evidence="1">cv. LA0716</strain>
    </source>
</reference>
<dbReference type="GeneID" id="107020101"/>
<dbReference type="InterPro" id="IPR043502">
    <property type="entry name" value="DNA/RNA_pol_sf"/>
</dbReference>
<organism evidence="1 2">
    <name type="scientific">Solanum pennellii</name>
    <name type="common">Tomato</name>
    <name type="synonym">Lycopersicon pennellii</name>
    <dbReference type="NCBI Taxonomy" id="28526"/>
    <lineage>
        <taxon>Eukaryota</taxon>
        <taxon>Viridiplantae</taxon>
        <taxon>Streptophyta</taxon>
        <taxon>Embryophyta</taxon>
        <taxon>Tracheophyta</taxon>
        <taxon>Spermatophyta</taxon>
        <taxon>Magnoliopsida</taxon>
        <taxon>eudicotyledons</taxon>
        <taxon>Gunneridae</taxon>
        <taxon>Pentapetalae</taxon>
        <taxon>asterids</taxon>
        <taxon>lamiids</taxon>
        <taxon>Solanales</taxon>
        <taxon>Solanaceae</taxon>
        <taxon>Solanoideae</taxon>
        <taxon>Solaneae</taxon>
        <taxon>Solanum</taxon>
        <taxon>Solanum subgen. Lycopersicon</taxon>
    </lineage>
</organism>
<protein>
    <submittedName>
        <fullName evidence="2">Uncharacterized protein LOC107020101</fullName>
    </submittedName>
</protein>
<dbReference type="PANTHER" id="PTHR33067:SF9">
    <property type="entry name" value="RNA-DIRECTED DNA POLYMERASE"/>
    <property type="match status" value="1"/>
</dbReference>
<dbReference type="PANTHER" id="PTHR33067">
    <property type="entry name" value="RNA-DIRECTED DNA POLYMERASE-RELATED"/>
    <property type="match status" value="1"/>
</dbReference>
<dbReference type="SUPFAM" id="SSF56672">
    <property type="entry name" value="DNA/RNA polymerases"/>
    <property type="match status" value="1"/>
</dbReference>
<dbReference type="RefSeq" id="XP_015075911.1">
    <property type="nucleotide sequence ID" value="XM_015220425.1"/>
</dbReference>
<gene>
    <name evidence="2" type="primary">LOC107020101</name>
</gene>
<dbReference type="InterPro" id="IPR043128">
    <property type="entry name" value="Rev_trsase/Diguanyl_cyclase"/>
</dbReference>
<evidence type="ECO:0000313" key="1">
    <source>
        <dbReference type="Proteomes" id="UP000694930"/>
    </source>
</evidence>
<keyword evidence="1" id="KW-1185">Reference proteome</keyword>
<evidence type="ECO:0000313" key="2">
    <source>
        <dbReference type="RefSeq" id="XP_015075911.1"/>
    </source>
</evidence>
<dbReference type="Gene3D" id="3.30.70.270">
    <property type="match status" value="1"/>
</dbReference>
<proteinExistence type="predicted"/>